<evidence type="ECO:0000313" key="5">
    <source>
        <dbReference type="Proteomes" id="UP000094869"/>
    </source>
</evidence>
<feature type="region of interest" description="Disordered" evidence="1">
    <location>
        <begin position="146"/>
        <end position="180"/>
    </location>
</feature>
<protein>
    <submittedName>
        <fullName evidence="3">Uncharacterized protein</fullName>
    </submittedName>
</protein>
<keyword evidence="5" id="KW-1185">Reference proteome</keyword>
<reference evidence="2 5" key="1">
    <citation type="submission" date="2016-08" db="EMBL/GenBank/DDBJ databases">
        <title>Characterization of Isolates of Eisenbergiella tayi Derived from Blood Cultures, Using Whole Genome Sequencing.</title>
        <authorList>
            <person name="Bernier A.-M."/>
            <person name="Burdz T."/>
            <person name="Wiebe D."/>
            <person name="Bernard K."/>
        </authorList>
    </citation>
    <scope>NUCLEOTIDE SEQUENCE [LARGE SCALE GENOMIC DNA]</scope>
    <source>
        <strain evidence="2 5">NML120146</strain>
    </source>
</reference>
<dbReference type="EMBL" id="MEHA01000002">
    <property type="protein sequence ID" value="ODR55067.1"/>
    <property type="molecule type" value="Genomic_DNA"/>
</dbReference>
<reference evidence="3 4" key="2">
    <citation type="submission" date="2016-08" db="EMBL/GenBank/DDBJ databases">
        <authorList>
            <person name="Seilhamer J.J."/>
        </authorList>
    </citation>
    <scope>NUCLEOTIDE SEQUENCE [LARGE SCALE GENOMIC DNA]</scope>
    <source>
        <strain evidence="3 4">NML150140-1</strain>
    </source>
</reference>
<dbReference type="EMBL" id="MEHD01000051">
    <property type="protein sequence ID" value="ODR45703.1"/>
    <property type="molecule type" value="Genomic_DNA"/>
</dbReference>
<name>A0A1E3UN46_9FIRM</name>
<evidence type="ECO:0000313" key="3">
    <source>
        <dbReference type="EMBL" id="ODR55067.1"/>
    </source>
</evidence>
<feature type="compositionally biased region" description="Acidic residues" evidence="1">
    <location>
        <begin position="146"/>
        <end position="160"/>
    </location>
</feature>
<proteinExistence type="predicted"/>
<gene>
    <name evidence="3" type="ORF">BEI59_03865</name>
    <name evidence="2" type="ORF">BEI63_28375</name>
</gene>
<sequence length="248" mass="27513">MRKIHVILLAVFTTGVLCGGIGTGIAFGEYSSMEYGGTVMLGEEYLVTGELMYEFDPVPGEKIALNPTNWGTSRGTSNLVMDETLPMGTVCYDVTYNSKLTIPHLYYWESEEGLEEEDIFEAGETETGNGMEINEASIDEADAVEETGAGEEADVGEETDAGEKADAAEEAVTGETAEEKKKSRVVGHLELGTNYIGNEFELFLRSKDRILEDMKNKKFNSFETAYITDVKIRVNPEMMDYIEDRTMY</sequence>
<evidence type="ECO:0000256" key="1">
    <source>
        <dbReference type="SAM" id="MobiDB-lite"/>
    </source>
</evidence>
<dbReference type="Proteomes" id="UP000094271">
    <property type="component" value="Unassembled WGS sequence"/>
</dbReference>
<evidence type="ECO:0000313" key="2">
    <source>
        <dbReference type="EMBL" id="ODR45703.1"/>
    </source>
</evidence>
<dbReference type="RefSeq" id="WP_069409075.1">
    <property type="nucleotide sequence ID" value="NZ_DBFYTW010000396.1"/>
</dbReference>
<comment type="caution">
    <text evidence="3">The sequence shown here is derived from an EMBL/GenBank/DDBJ whole genome shotgun (WGS) entry which is preliminary data.</text>
</comment>
<accession>A0A1E3UN46</accession>
<dbReference type="AlphaFoldDB" id="A0A1E3UN46"/>
<dbReference type="OrthoDB" id="2048899at2"/>
<evidence type="ECO:0000313" key="4">
    <source>
        <dbReference type="Proteomes" id="UP000094271"/>
    </source>
</evidence>
<dbReference type="Proteomes" id="UP000094869">
    <property type="component" value="Unassembled WGS sequence"/>
</dbReference>
<organism evidence="3 4">
    <name type="scientific">Eisenbergiella tayi</name>
    <dbReference type="NCBI Taxonomy" id="1432052"/>
    <lineage>
        <taxon>Bacteria</taxon>
        <taxon>Bacillati</taxon>
        <taxon>Bacillota</taxon>
        <taxon>Clostridia</taxon>
        <taxon>Lachnospirales</taxon>
        <taxon>Lachnospiraceae</taxon>
        <taxon>Eisenbergiella</taxon>
    </lineage>
</organism>